<dbReference type="InterPro" id="IPR011004">
    <property type="entry name" value="Trimer_LpxA-like_sf"/>
</dbReference>
<evidence type="ECO:0000256" key="1">
    <source>
        <dbReference type="ARBA" id="ARBA00022679"/>
    </source>
</evidence>
<keyword evidence="2" id="KW-0012">Acyltransferase</keyword>
<dbReference type="PATRIC" id="fig|1618592.3.peg.733"/>
<dbReference type="AlphaFoldDB" id="A0A0G0L4Q8"/>
<dbReference type="GO" id="GO:0016746">
    <property type="term" value="F:acyltransferase activity"/>
    <property type="evidence" value="ECO:0007669"/>
    <property type="project" value="UniProtKB-KW"/>
</dbReference>
<dbReference type="PANTHER" id="PTHR43300">
    <property type="entry name" value="ACETYLTRANSFERASE"/>
    <property type="match status" value="1"/>
</dbReference>
<evidence type="ECO:0000313" key="4">
    <source>
        <dbReference type="Proteomes" id="UP000034366"/>
    </source>
</evidence>
<accession>A0A0G0L4Q8</accession>
<name>A0A0G0L4Q8_9BACT</name>
<dbReference type="SUPFAM" id="SSF51161">
    <property type="entry name" value="Trimeric LpxA-like enzymes"/>
    <property type="match status" value="1"/>
</dbReference>
<protein>
    <submittedName>
        <fullName evidence="3">Hexapeptide repeat-containing transferase</fullName>
    </submittedName>
</protein>
<keyword evidence="1 3" id="KW-0808">Transferase</keyword>
<dbReference type="InterPro" id="IPR050179">
    <property type="entry name" value="Trans_hexapeptide_repeat"/>
</dbReference>
<proteinExistence type="predicted"/>
<dbReference type="EMBL" id="LBTW01000049">
    <property type="protein sequence ID" value="KKQ47611.1"/>
    <property type="molecule type" value="Genomic_DNA"/>
</dbReference>
<sequence>MGFLPRKIVLGMGFKYIGNGVAISEKTSIYQPENISIGDNTRIDDFVVISAGEGGVSIGRNVHIAVYTSLIGRGKISIEDFSNISSRVSIYSNNDDYSGNFMTNPTVDNRFTKVEVNDVCIGKHVIIGSGSVILPGVTLEDGVAVGALSLVKAGNYKKFGIYGGIPSRFIKKRSRRLLELEKDIL</sequence>
<dbReference type="CDD" id="cd04647">
    <property type="entry name" value="LbH_MAT_like"/>
    <property type="match status" value="1"/>
</dbReference>
<evidence type="ECO:0000313" key="3">
    <source>
        <dbReference type="EMBL" id="KKQ47611.1"/>
    </source>
</evidence>
<gene>
    <name evidence="3" type="ORF">US67_C0049G0005</name>
</gene>
<dbReference type="Proteomes" id="UP000034366">
    <property type="component" value="Unassembled WGS sequence"/>
</dbReference>
<dbReference type="PANTHER" id="PTHR43300:SF12">
    <property type="entry name" value="CHLORAMPHENICOL ACETYLTRANSFERASE"/>
    <property type="match status" value="1"/>
</dbReference>
<reference evidence="3 4" key="1">
    <citation type="journal article" date="2015" name="Nature">
        <title>rRNA introns, odd ribosomes, and small enigmatic genomes across a large radiation of phyla.</title>
        <authorList>
            <person name="Brown C.T."/>
            <person name="Hug L.A."/>
            <person name="Thomas B.C."/>
            <person name="Sharon I."/>
            <person name="Castelle C.J."/>
            <person name="Singh A."/>
            <person name="Wilkins M.J."/>
            <person name="Williams K.H."/>
            <person name="Banfield J.F."/>
        </authorList>
    </citation>
    <scope>NUCLEOTIDE SEQUENCE [LARGE SCALE GENOMIC DNA]</scope>
</reference>
<organism evidence="3 4">
    <name type="scientific">Candidatus Woesebacteria bacterium GW2011_GWD1_38_10</name>
    <dbReference type="NCBI Taxonomy" id="1618592"/>
    <lineage>
        <taxon>Bacteria</taxon>
        <taxon>Candidatus Woeseibacteriota</taxon>
    </lineage>
</organism>
<dbReference type="Gene3D" id="2.160.10.10">
    <property type="entry name" value="Hexapeptide repeat proteins"/>
    <property type="match status" value="1"/>
</dbReference>
<evidence type="ECO:0000256" key="2">
    <source>
        <dbReference type="ARBA" id="ARBA00023315"/>
    </source>
</evidence>
<comment type="caution">
    <text evidence="3">The sequence shown here is derived from an EMBL/GenBank/DDBJ whole genome shotgun (WGS) entry which is preliminary data.</text>
</comment>